<dbReference type="InterPro" id="IPR001304">
    <property type="entry name" value="C-type_lectin-like"/>
</dbReference>
<dbReference type="AlphaFoldDB" id="A0A7R9A4X9"/>
<keyword evidence="3" id="KW-0732">Signal</keyword>
<name>A0A7R9A4X9_9CRUS</name>
<organism evidence="6">
    <name type="scientific">Darwinula stevensoni</name>
    <dbReference type="NCBI Taxonomy" id="69355"/>
    <lineage>
        <taxon>Eukaryota</taxon>
        <taxon>Metazoa</taxon>
        <taxon>Ecdysozoa</taxon>
        <taxon>Arthropoda</taxon>
        <taxon>Crustacea</taxon>
        <taxon>Oligostraca</taxon>
        <taxon>Ostracoda</taxon>
        <taxon>Podocopa</taxon>
        <taxon>Podocopida</taxon>
        <taxon>Darwinulocopina</taxon>
        <taxon>Darwinuloidea</taxon>
        <taxon>Darwinulidae</taxon>
        <taxon>Darwinula</taxon>
    </lineage>
</organism>
<dbReference type="PROSITE" id="PS01180">
    <property type="entry name" value="CUB"/>
    <property type="match status" value="1"/>
</dbReference>
<dbReference type="CDD" id="cd00041">
    <property type="entry name" value="CUB"/>
    <property type="match status" value="1"/>
</dbReference>
<dbReference type="CDD" id="cd00037">
    <property type="entry name" value="CLECT"/>
    <property type="match status" value="2"/>
</dbReference>
<dbReference type="InterPro" id="IPR016186">
    <property type="entry name" value="C-type_lectin-like/link_sf"/>
</dbReference>
<accession>A0A7R9A4X9</accession>
<dbReference type="Pfam" id="PF00431">
    <property type="entry name" value="CUB"/>
    <property type="match status" value="1"/>
</dbReference>
<dbReference type="SMART" id="SM00042">
    <property type="entry name" value="CUB"/>
    <property type="match status" value="1"/>
</dbReference>
<evidence type="ECO:0000313" key="6">
    <source>
        <dbReference type="EMBL" id="CAD7247812.1"/>
    </source>
</evidence>
<dbReference type="PANTHER" id="PTHR22803">
    <property type="entry name" value="MANNOSE, PHOSPHOLIPASE, LECTIN RECEPTOR RELATED"/>
    <property type="match status" value="1"/>
</dbReference>
<dbReference type="EMBL" id="CAJPEV010001595">
    <property type="protein sequence ID" value="CAG0893425.1"/>
    <property type="molecule type" value="Genomic_DNA"/>
</dbReference>
<dbReference type="SUPFAM" id="SSF56436">
    <property type="entry name" value="C-type lectin-like"/>
    <property type="match status" value="2"/>
</dbReference>
<dbReference type="InterPro" id="IPR050111">
    <property type="entry name" value="C-type_lectin/snaclec_domain"/>
</dbReference>
<feature type="chain" id="PRO_5036209649" evidence="3">
    <location>
        <begin position="22"/>
        <end position="382"/>
    </location>
</feature>
<feature type="domain" description="C-type lectin" evidence="5">
    <location>
        <begin position="145"/>
        <end position="250"/>
    </location>
</feature>
<proteinExistence type="predicted"/>
<evidence type="ECO:0000313" key="7">
    <source>
        <dbReference type="Proteomes" id="UP000677054"/>
    </source>
</evidence>
<dbReference type="SUPFAM" id="SSF49854">
    <property type="entry name" value="Spermadhesin, CUB domain"/>
    <property type="match status" value="1"/>
</dbReference>
<dbReference type="InterPro" id="IPR035914">
    <property type="entry name" value="Sperma_CUB_dom_sf"/>
</dbReference>
<evidence type="ECO:0000259" key="4">
    <source>
        <dbReference type="PROSITE" id="PS01180"/>
    </source>
</evidence>
<evidence type="ECO:0000256" key="3">
    <source>
        <dbReference type="SAM" id="SignalP"/>
    </source>
</evidence>
<dbReference type="PROSITE" id="PS50041">
    <property type="entry name" value="C_TYPE_LECTIN_2"/>
    <property type="match status" value="2"/>
</dbReference>
<dbReference type="Pfam" id="PF00059">
    <property type="entry name" value="Lectin_C"/>
    <property type="match status" value="2"/>
</dbReference>
<dbReference type="Gene3D" id="3.10.100.10">
    <property type="entry name" value="Mannose-Binding Protein A, subunit A"/>
    <property type="match status" value="2"/>
</dbReference>
<dbReference type="SMART" id="SM00034">
    <property type="entry name" value="CLECT"/>
    <property type="match status" value="2"/>
</dbReference>
<evidence type="ECO:0000256" key="1">
    <source>
        <dbReference type="ARBA" id="ARBA00023157"/>
    </source>
</evidence>
<evidence type="ECO:0000256" key="2">
    <source>
        <dbReference type="PROSITE-ProRule" id="PRU00059"/>
    </source>
</evidence>
<evidence type="ECO:0000259" key="5">
    <source>
        <dbReference type="PROSITE" id="PS50041"/>
    </source>
</evidence>
<comment type="caution">
    <text evidence="2">Lacks conserved residue(s) required for the propagation of feature annotation.</text>
</comment>
<gene>
    <name evidence="6" type="ORF">DSTB1V02_LOCUS7637</name>
</gene>
<protein>
    <submittedName>
        <fullName evidence="6">Uncharacterized protein</fullName>
    </submittedName>
</protein>
<reference evidence="6" key="1">
    <citation type="submission" date="2020-11" db="EMBL/GenBank/DDBJ databases">
        <authorList>
            <person name="Tran Van P."/>
        </authorList>
    </citation>
    <scope>NUCLEOTIDE SEQUENCE</scope>
</reference>
<dbReference type="Proteomes" id="UP000677054">
    <property type="component" value="Unassembled WGS sequence"/>
</dbReference>
<dbReference type="OrthoDB" id="10009301at2759"/>
<dbReference type="InterPro" id="IPR000859">
    <property type="entry name" value="CUB_dom"/>
</dbReference>
<dbReference type="FunFam" id="2.60.120.290:FF:000005">
    <property type="entry name" value="Procollagen C-endopeptidase enhancer 1"/>
    <property type="match status" value="1"/>
</dbReference>
<feature type="signal peptide" evidence="3">
    <location>
        <begin position="1"/>
        <end position="21"/>
    </location>
</feature>
<keyword evidence="1 2" id="KW-1015">Disulfide bond</keyword>
<keyword evidence="7" id="KW-1185">Reference proteome</keyword>
<dbReference type="Gene3D" id="2.60.120.290">
    <property type="entry name" value="Spermadhesin, CUB domain"/>
    <property type="match status" value="1"/>
</dbReference>
<feature type="disulfide bond" evidence="2">
    <location>
        <begin position="78"/>
        <end position="95"/>
    </location>
</feature>
<feature type="domain" description="CUB" evidence="4">
    <location>
        <begin position="25"/>
        <end position="132"/>
    </location>
</feature>
<dbReference type="EMBL" id="LR901112">
    <property type="protein sequence ID" value="CAD7247812.1"/>
    <property type="molecule type" value="Genomic_DNA"/>
</dbReference>
<sequence>MTFVTVTPFAFLLPTLVSSLAQSDCGGTLTARRGNFSSPNFPILYPTDVSCYWEIKAPEGYGIHLSFDAFDLERSTGCLSDFVLVEAGNFTDCICGSIVPDSIFVPFNSMKVTFGSDDSGEGSGFFSSYEAERLIQGCEDEWLEHDGNCYWFSDDQLTPMGAEESCIERGGHLVSFHSAQENFFVGHHTENNPTWIGLRKVDQVWTWTDGSPVDFENWNSNFLFGNDYSVIWVDQWANGDCGEERQFICRKKDSICPDVNWLSDERECFLLSEQKRNFSQALSYCQQFEYSTLITWSDQENFDHFLSYILGFGGTTNYWIGYLRNSDNHIWSWVDGTARNFERWFYEYPSDDSDANCAYMFSSAWDDSPFNFWNYVCKHPLQ</sequence>
<dbReference type="InterPro" id="IPR016187">
    <property type="entry name" value="CTDL_fold"/>
</dbReference>
<feature type="domain" description="C-type lectin" evidence="5">
    <location>
        <begin position="264"/>
        <end position="367"/>
    </location>
</feature>